<proteinExistence type="predicted"/>
<dbReference type="EMBL" id="RIBZ01000501">
    <property type="protein sequence ID" value="RNG12949.1"/>
    <property type="molecule type" value="Genomic_DNA"/>
</dbReference>
<feature type="transmembrane region" description="Helical" evidence="1">
    <location>
        <begin position="107"/>
        <end position="127"/>
    </location>
</feature>
<keyword evidence="1" id="KW-1133">Transmembrane helix</keyword>
<keyword evidence="1" id="KW-0472">Membrane</keyword>
<protein>
    <recommendedName>
        <fullName evidence="4">Integral membrane protein</fullName>
    </recommendedName>
</protein>
<feature type="transmembrane region" description="Helical" evidence="1">
    <location>
        <begin position="7"/>
        <end position="29"/>
    </location>
</feature>
<evidence type="ECO:0000313" key="3">
    <source>
        <dbReference type="Proteomes" id="UP000275401"/>
    </source>
</evidence>
<dbReference type="Proteomes" id="UP000275401">
    <property type="component" value="Unassembled WGS sequence"/>
</dbReference>
<feature type="transmembrane region" description="Helical" evidence="1">
    <location>
        <begin position="49"/>
        <end position="70"/>
    </location>
</feature>
<keyword evidence="1" id="KW-0812">Transmembrane</keyword>
<gene>
    <name evidence="2" type="ORF">EEJ42_32005</name>
</gene>
<dbReference type="AlphaFoldDB" id="A0A3M8V7C6"/>
<reference evidence="2 3" key="1">
    <citation type="submission" date="2018-11" db="EMBL/GenBank/DDBJ databases">
        <title>The Potential of Streptomyces as Biocontrol Agents against the Tomato grey mould, Botrytis cinerea (Gray mold) Frontiers in Microbiology.</title>
        <authorList>
            <person name="Li D."/>
        </authorList>
    </citation>
    <scope>NUCLEOTIDE SEQUENCE [LARGE SCALE GENOMIC DNA]</scope>
    <source>
        <strain evidence="2 3">NEAU-LD23</strain>
    </source>
</reference>
<keyword evidence="3" id="KW-1185">Reference proteome</keyword>
<organism evidence="2 3">
    <name type="scientific">Streptomyces botrytidirepellens</name>
    <dbReference type="NCBI Taxonomy" id="2486417"/>
    <lineage>
        <taxon>Bacteria</taxon>
        <taxon>Bacillati</taxon>
        <taxon>Actinomycetota</taxon>
        <taxon>Actinomycetes</taxon>
        <taxon>Kitasatosporales</taxon>
        <taxon>Streptomycetaceae</taxon>
        <taxon>Streptomyces</taxon>
    </lineage>
</organism>
<evidence type="ECO:0008006" key="4">
    <source>
        <dbReference type="Google" id="ProtNLM"/>
    </source>
</evidence>
<accession>A0A3M8V7C6</accession>
<sequence length="150" mass="15314">MARRPVAAVAAVTLMLEAVGIALLNWILGLVVDRQQMSLGGMDTDAMSVGTWVGGGLFGAYLLLCGAVLLRMALRDRAPGRLGRILLVTCAVTHGVVGAFSVGLVGWPAFACLMVVLGLVVLSLLAYEPEGAPRGGTAEAEGGQDAPSPA</sequence>
<name>A0A3M8V7C6_9ACTN</name>
<evidence type="ECO:0000256" key="1">
    <source>
        <dbReference type="SAM" id="Phobius"/>
    </source>
</evidence>
<evidence type="ECO:0000313" key="2">
    <source>
        <dbReference type="EMBL" id="RNG12949.1"/>
    </source>
</evidence>
<comment type="caution">
    <text evidence="2">The sequence shown here is derived from an EMBL/GenBank/DDBJ whole genome shotgun (WGS) entry which is preliminary data.</text>
</comment>
<feature type="transmembrane region" description="Helical" evidence="1">
    <location>
        <begin position="82"/>
        <end position="101"/>
    </location>
</feature>
<dbReference type="RefSeq" id="WP_123105397.1">
    <property type="nucleotide sequence ID" value="NZ_RIBZ01000501.1"/>
</dbReference>